<dbReference type="Proteomes" id="UP001496674">
    <property type="component" value="Chromosome"/>
</dbReference>
<dbReference type="EMBL" id="AP028055">
    <property type="protein sequence ID" value="BEG97957.1"/>
    <property type="molecule type" value="Genomic_DNA"/>
</dbReference>
<dbReference type="Gene3D" id="3.40.50.2000">
    <property type="entry name" value="Glycogen Phosphorylase B"/>
    <property type="match status" value="1"/>
</dbReference>
<name>A0ABN6Z026_9BACE</name>
<organism evidence="1 2">
    <name type="scientific">Bacteroides sedimenti</name>
    <dbReference type="NCBI Taxonomy" id="2136147"/>
    <lineage>
        <taxon>Bacteria</taxon>
        <taxon>Pseudomonadati</taxon>
        <taxon>Bacteroidota</taxon>
        <taxon>Bacteroidia</taxon>
        <taxon>Bacteroidales</taxon>
        <taxon>Bacteroidaceae</taxon>
        <taxon>Bacteroides</taxon>
    </lineage>
</organism>
<dbReference type="SUPFAM" id="SSF53756">
    <property type="entry name" value="UDP-Glycosyltransferase/glycogen phosphorylase"/>
    <property type="match status" value="1"/>
</dbReference>
<evidence type="ECO:0000313" key="1">
    <source>
        <dbReference type="EMBL" id="BEG97957.1"/>
    </source>
</evidence>
<evidence type="ECO:0000313" key="2">
    <source>
        <dbReference type="Proteomes" id="UP001496674"/>
    </source>
</evidence>
<gene>
    <name evidence="1" type="ORF">BSYN_02220</name>
</gene>
<evidence type="ECO:0008006" key="3">
    <source>
        <dbReference type="Google" id="ProtNLM"/>
    </source>
</evidence>
<proteinExistence type="predicted"/>
<protein>
    <recommendedName>
        <fullName evidence="3">Glycosyltransferase</fullName>
    </recommendedName>
</protein>
<reference evidence="1 2" key="1">
    <citation type="submission" date="2023-04" db="EMBL/GenBank/DDBJ databases">
        <title>Draft genome sequence of acteroides sedimenti strain YN3PY1.</title>
        <authorList>
            <person name="Yoshida N."/>
        </authorList>
    </citation>
    <scope>NUCLEOTIDE SEQUENCE [LARGE SCALE GENOMIC DNA]</scope>
    <source>
        <strain evidence="1 2">YN3PY1</strain>
    </source>
</reference>
<keyword evidence="2" id="KW-1185">Reference proteome</keyword>
<accession>A0ABN6Z026</accession>
<sequence>MTIMNLTRKDITSAYNKIKRIARKSFDKKKYNDSLAKISIAAKLAYYINFIYTDVELENMLNDISKNIIPKPADFISVENRYVFVDSFGNSKVLALQYLKALISWDVEILYILESYSKIEESKEIRELLNTYSRGTILVVDPELETAEKIKLIFNRISDYKPFKILLHITPWDVIATTVMYAFNNVTRYQINMTDHAFWLGSGCIDYTIEFRSYGCTVSLEKRNIDKNHILVQPFYPIIKNDVFQGFPVELNKDNVIIFSGGTYYKIFGENDLFFLILKRILEENPSAVILFAGMGNGRNRLENFISSNRLEKRMMLLGERKDINEVFRNCDIYLNTYPFGGGLMSQYAAYNAKPILALTKANAFNNDLEDIVFSNSDKKQQICFTNVEDLLQETKRLVNDREYRVYKGQQLKEGIISPEQFSSNLYRLMDTGVNLFPIEKKSINFMAFQDWYLDIHNKYSNKIGYVIYVNFRMLAFLYFPKISFKYFPSLLKLIRNKIGI</sequence>